<evidence type="ECO:0000313" key="3">
    <source>
        <dbReference type="Proteomes" id="UP000261032"/>
    </source>
</evidence>
<dbReference type="Pfam" id="PF08769">
    <property type="entry name" value="Spo0A_C"/>
    <property type="match status" value="1"/>
</dbReference>
<dbReference type="EMBL" id="QUSL01000005">
    <property type="protein sequence ID" value="RGD86472.1"/>
    <property type="molecule type" value="Genomic_DNA"/>
</dbReference>
<sequence>MNREFSIVILPKDQMIEKNSRDKNIFIMKRLYEIFLSIGAPNHLNGFGYLVSAIKRSCSDIEILTEITKELYPSVAREYSTTSSRVEQSIRHIIKVIWSNGNLVELEKMFGYRAKHRPCNSEFISMVTDRLLSEYKIYNE</sequence>
<gene>
    <name evidence="2" type="ORF">DXB93_04705</name>
</gene>
<evidence type="ECO:0000313" key="2">
    <source>
        <dbReference type="EMBL" id="RGD86472.1"/>
    </source>
</evidence>
<dbReference type="Proteomes" id="UP000261032">
    <property type="component" value="Unassembled WGS sequence"/>
</dbReference>
<dbReference type="InterPro" id="IPR016032">
    <property type="entry name" value="Sig_transdc_resp-reg_C-effctor"/>
</dbReference>
<accession>A0A3E3AK13</accession>
<dbReference type="SUPFAM" id="SSF46894">
    <property type="entry name" value="C-terminal effector domain of the bipartite response regulators"/>
    <property type="match status" value="1"/>
</dbReference>
<organism evidence="2 3">
    <name type="scientific">Thomasclavelia ramosa</name>
    <dbReference type="NCBI Taxonomy" id="1547"/>
    <lineage>
        <taxon>Bacteria</taxon>
        <taxon>Bacillati</taxon>
        <taxon>Bacillota</taxon>
        <taxon>Erysipelotrichia</taxon>
        <taxon>Erysipelotrichales</taxon>
        <taxon>Coprobacillaceae</taxon>
        <taxon>Thomasclavelia</taxon>
    </lineage>
</organism>
<dbReference type="GO" id="GO:0003677">
    <property type="term" value="F:DNA binding"/>
    <property type="evidence" value="ECO:0007669"/>
    <property type="project" value="InterPro"/>
</dbReference>
<evidence type="ECO:0000259" key="1">
    <source>
        <dbReference type="Pfam" id="PF08769"/>
    </source>
</evidence>
<dbReference type="GO" id="GO:0003700">
    <property type="term" value="F:DNA-binding transcription factor activity"/>
    <property type="evidence" value="ECO:0007669"/>
    <property type="project" value="InterPro"/>
</dbReference>
<dbReference type="Gene3D" id="1.10.10.10">
    <property type="entry name" value="Winged helix-like DNA-binding domain superfamily/Winged helix DNA-binding domain"/>
    <property type="match status" value="1"/>
</dbReference>
<dbReference type="InterPro" id="IPR014879">
    <property type="entry name" value="Spo0A_C"/>
</dbReference>
<dbReference type="AlphaFoldDB" id="A0A3E3AK13"/>
<name>A0A3E3AK13_9FIRM</name>
<dbReference type="RefSeq" id="WP_003537378.1">
    <property type="nucleotide sequence ID" value="NZ_JAJBNG010000005.1"/>
</dbReference>
<protein>
    <submittedName>
        <fullName evidence="2">Phosphoglycolate phosphatase</fullName>
    </submittedName>
</protein>
<dbReference type="GO" id="GO:0042173">
    <property type="term" value="P:regulation of sporulation resulting in formation of a cellular spore"/>
    <property type="evidence" value="ECO:0007669"/>
    <property type="project" value="InterPro"/>
</dbReference>
<feature type="domain" description="Sporulation initiation factor Spo0A C-terminal" evidence="1">
    <location>
        <begin position="32"/>
        <end position="131"/>
    </location>
</feature>
<dbReference type="InterPro" id="IPR036388">
    <property type="entry name" value="WH-like_DNA-bd_sf"/>
</dbReference>
<dbReference type="GO" id="GO:0005509">
    <property type="term" value="F:calcium ion binding"/>
    <property type="evidence" value="ECO:0007669"/>
    <property type="project" value="InterPro"/>
</dbReference>
<comment type="caution">
    <text evidence="2">The sequence shown here is derived from an EMBL/GenBank/DDBJ whole genome shotgun (WGS) entry which is preliminary data.</text>
</comment>
<dbReference type="GO" id="GO:0005737">
    <property type="term" value="C:cytoplasm"/>
    <property type="evidence" value="ECO:0007669"/>
    <property type="project" value="InterPro"/>
</dbReference>
<reference evidence="2 3" key="1">
    <citation type="submission" date="2018-08" db="EMBL/GenBank/DDBJ databases">
        <title>A genome reference for cultivated species of the human gut microbiota.</title>
        <authorList>
            <person name="Zou Y."/>
            <person name="Xue W."/>
            <person name="Luo G."/>
        </authorList>
    </citation>
    <scope>NUCLEOTIDE SEQUENCE [LARGE SCALE GENOMIC DNA]</scope>
    <source>
        <strain evidence="2 3">OM06-4</strain>
    </source>
</reference>
<proteinExistence type="predicted"/>